<feature type="transmembrane region" description="Helical" evidence="6">
    <location>
        <begin position="271"/>
        <end position="294"/>
    </location>
</feature>
<feature type="transmembrane region" description="Helical" evidence="6">
    <location>
        <begin position="163"/>
        <end position="184"/>
    </location>
</feature>
<name>A0A0M2V403_9GAMM</name>
<dbReference type="STRING" id="336831.WG68_11515"/>
<feature type="transmembrane region" description="Helical" evidence="6">
    <location>
        <begin position="411"/>
        <end position="432"/>
    </location>
</feature>
<comment type="similarity">
    <text evidence="2">Belongs to the multi antimicrobial extrusion (MATE) (TC 2.A.66.1) family.</text>
</comment>
<reference evidence="7 8" key="1">
    <citation type="submission" date="2015-03" db="EMBL/GenBank/DDBJ databases">
        <title>Draft genome sequences of two protease-producing strains of Arsukibacterium isolated from two cold and alkaline environments.</title>
        <authorList>
            <person name="Lylloff J.E."/>
            <person name="Skov L.B."/>
            <person name="Jepsen M."/>
            <person name="Hallin P.F."/>
            <person name="Sorensen S.J."/>
            <person name="Stougaard P."/>
            <person name="Glaring M.A."/>
        </authorList>
    </citation>
    <scope>NUCLEOTIDE SEQUENCE [LARGE SCALE GENOMIC DNA]</scope>
    <source>
        <strain evidence="7 8">GCM72</strain>
    </source>
</reference>
<dbReference type="PATRIC" id="fig|336831.14.peg.517"/>
<evidence type="ECO:0000256" key="4">
    <source>
        <dbReference type="ARBA" id="ARBA00022989"/>
    </source>
</evidence>
<feature type="transmembrane region" description="Helical" evidence="6">
    <location>
        <begin position="315"/>
        <end position="336"/>
    </location>
</feature>
<keyword evidence="8" id="KW-1185">Reference proteome</keyword>
<evidence type="ECO:0000256" key="6">
    <source>
        <dbReference type="SAM" id="Phobius"/>
    </source>
</evidence>
<dbReference type="Pfam" id="PF01554">
    <property type="entry name" value="MatE"/>
    <property type="match status" value="2"/>
</dbReference>
<accession>A0A0M2V403</accession>
<comment type="subcellular location">
    <subcellularLocation>
        <location evidence="1">Membrane</location>
        <topology evidence="1">Multi-pass membrane protein</topology>
    </subcellularLocation>
</comment>
<dbReference type="PANTHER" id="PTHR42893">
    <property type="entry name" value="PROTEIN DETOXIFICATION 44, CHLOROPLASTIC-RELATED"/>
    <property type="match status" value="1"/>
</dbReference>
<sequence>MLSLFLNAPLQKKVAAIALPMVLSNLSVPLLALVDTAVSGHLAHAWYLGGVALGSSLISLLFFLLGFLRMSTTGLTAQAYGASDHAGQLRCLSQSLLVALLLAALLLLLQWPLAQLAFSVSNASSEVNQQAQLYFGIRIWSAPATLVNLVLMGWFLGRQNARYPMWMLIFTNLINIMLDLLFVLGFGWQVAGIAAASVVADYAGLLLGGYLLLHRLPARDLRLSMRRELAKLAGLTRLFALNRDIFLRSLCLQSVFVFIAFQGAAYGDNTLAANAVLLSFLMLVSYALDGLAYAAESLVGKAIGAGDSRLLGNTLGLLALWCLILAAVFSTSYGLFGDMFVGILTSIPEVQQHAALYLGWMIILPLLACWAYLLDGVFIGATQGKTLRNSMVIALLGFAGSFYLLQSWQNHALWAALAIFMALRSISLAIVLRRQWQSGQLWQTPLA</sequence>
<keyword evidence="4 6" id="KW-1133">Transmembrane helix</keyword>
<feature type="transmembrane region" description="Helical" evidence="6">
    <location>
        <begin position="89"/>
        <end position="113"/>
    </location>
</feature>
<keyword evidence="3 6" id="KW-0812">Transmembrane</keyword>
<evidence type="ECO:0000313" key="8">
    <source>
        <dbReference type="Proteomes" id="UP000034228"/>
    </source>
</evidence>
<feature type="transmembrane region" description="Helical" evidence="6">
    <location>
        <begin position="245"/>
        <end position="265"/>
    </location>
</feature>
<dbReference type="GO" id="GO:0042910">
    <property type="term" value="F:xenobiotic transmembrane transporter activity"/>
    <property type="evidence" value="ECO:0007669"/>
    <property type="project" value="InterPro"/>
</dbReference>
<feature type="transmembrane region" description="Helical" evidence="6">
    <location>
        <begin position="386"/>
        <end position="405"/>
    </location>
</feature>
<dbReference type="GO" id="GO:0005886">
    <property type="term" value="C:plasma membrane"/>
    <property type="evidence" value="ECO:0007669"/>
    <property type="project" value="TreeGrafter"/>
</dbReference>
<dbReference type="EMBL" id="LAHO01000010">
    <property type="protein sequence ID" value="KKO45371.1"/>
    <property type="molecule type" value="Genomic_DNA"/>
</dbReference>
<feature type="transmembrane region" description="Helical" evidence="6">
    <location>
        <begin position="190"/>
        <end position="213"/>
    </location>
</feature>
<feature type="transmembrane region" description="Helical" evidence="6">
    <location>
        <begin position="356"/>
        <end position="374"/>
    </location>
</feature>
<dbReference type="InterPro" id="IPR002528">
    <property type="entry name" value="MATE_fam"/>
</dbReference>
<keyword evidence="5 6" id="KW-0472">Membrane</keyword>
<feature type="transmembrane region" description="Helical" evidence="6">
    <location>
        <begin position="133"/>
        <end position="156"/>
    </location>
</feature>
<dbReference type="GO" id="GO:0015297">
    <property type="term" value="F:antiporter activity"/>
    <property type="evidence" value="ECO:0007669"/>
    <property type="project" value="InterPro"/>
</dbReference>
<feature type="transmembrane region" description="Helical" evidence="6">
    <location>
        <begin position="46"/>
        <end position="68"/>
    </location>
</feature>
<dbReference type="NCBIfam" id="NF007690">
    <property type="entry name" value="PRK10367.1"/>
    <property type="match status" value="1"/>
</dbReference>
<dbReference type="RefSeq" id="WP_046557867.1">
    <property type="nucleotide sequence ID" value="NZ_LAHO01000010.1"/>
</dbReference>
<evidence type="ECO:0000256" key="1">
    <source>
        <dbReference type="ARBA" id="ARBA00004141"/>
    </source>
</evidence>
<dbReference type="PANTHER" id="PTHR42893:SF46">
    <property type="entry name" value="PROTEIN DETOXIFICATION 44, CHLOROPLASTIC"/>
    <property type="match status" value="1"/>
</dbReference>
<evidence type="ECO:0000313" key="7">
    <source>
        <dbReference type="EMBL" id="KKO45371.1"/>
    </source>
</evidence>
<feature type="transmembrane region" description="Helical" evidence="6">
    <location>
        <begin position="14"/>
        <end position="34"/>
    </location>
</feature>
<dbReference type="AlphaFoldDB" id="A0A0M2V403"/>
<dbReference type="Proteomes" id="UP000034228">
    <property type="component" value="Unassembled WGS sequence"/>
</dbReference>
<evidence type="ECO:0000256" key="2">
    <source>
        <dbReference type="ARBA" id="ARBA00010199"/>
    </source>
</evidence>
<organism evidence="7 8">
    <name type="scientific">Arsukibacterium ikkense</name>
    <dbReference type="NCBI Taxonomy" id="336831"/>
    <lineage>
        <taxon>Bacteria</taxon>
        <taxon>Pseudomonadati</taxon>
        <taxon>Pseudomonadota</taxon>
        <taxon>Gammaproteobacteria</taxon>
        <taxon>Chromatiales</taxon>
        <taxon>Chromatiaceae</taxon>
        <taxon>Arsukibacterium</taxon>
    </lineage>
</organism>
<dbReference type="NCBIfam" id="TIGR00797">
    <property type="entry name" value="matE"/>
    <property type="match status" value="1"/>
</dbReference>
<evidence type="ECO:0000256" key="5">
    <source>
        <dbReference type="ARBA" id="ARBA00023136"/>
    </source>
</evidence>
<dbReference type="CDD" id="cd13136">
    <property type="entry name" value="MATE_DinF_like"/>
    <property type="match status" value="1"/>
</dbReference>
<evidence type="ECO:0000256" key="3">
    <source>
        <dbReference type="ARBA" id="ARBA00022692"/>
    </source>
</evidence>
<protein>
    <submittedName>
        <fullName evidence="7">Multidrug transporter MatE</fullName>
    </submittedName>
</protein>
<dbReference type="InterPro" id="IPR044644">
    <property type="entry name" value="DinF-like"/>
</dbReference>
<comment type="caution">
    <text evidence="7">The sequence shown here is derived from an EMBL/GenBank/DDBJ whole genome shotgun (WGS) entry which is preliminary data.</text>
</comment>
<proteinExistence type="inferred from homology"/>
<gene>
    <name evidence="7" type="ORF">WG68_11515</name>
</gene>